<dbReference type="CDD" id="cd01959">
    <property type="entry name" value="nsLTP2"/>
    <property type="match status" value="1"/>
</dbReference>
<organism evidence="5 6">
    <name type="scientific">Lithospermum erythrorhizon</name>
    <name type="common">Purple gromwell</name>
    <name type="synonym">Lithospermum officinale var. erythrorhizon</name>
    <dbReference type="NCBI Taxonomy" id="34254"/>
    <lineage>
        <taxon>Eukaryota</taxon>
        <taxon>Viridiplantae</taxon>
        <taxon>Streptophyta</taxon>
        <taxon>Embryophyta</taxon>
        <taxon>Tracheophyta</taxon>
        <taxon>Spermatophyta</taxon>
        <taxon>Magnoliopsida</taxon>
        <taxon>eudicotyledons</taxon>
        <taxon>Gunneridae</taxon>
        <taxon>Pentapetalae</taxon>
        <taxon>asterids</taxon>
        <taxon>lamiids</taxon>
        <taxon>Boraginales</taxon>
        <taxon>Boraginaceae</taxon>
        <taxon>Boraginoideae</taxon>
        <taxon>Lithospermeae</taxon>
        <taxon>Lithospermum</taxon>
    </lineage>
</organism>
<gene>
    <name evidence="5" type="ORF">LIER_00754</name>
</gene>
<dbReference type="SMART" id="SM00499">
    <property type="entry name" value="AAI"/>
    <property type="match status" value="1"/>
</dbReference>
<dbReference type="InterPro" id="IPR033872">
    <property type="entry name" value="nsLTP2"/>
</dbReference>
<evidence type="ECO:0000256" key="2">
    <source>
        <dbReference type="ARBA" id="ARBA00023121"/>
    </source>
</evidence>
<dbReference type="SUPFAM" id="SSF47699">
    <property type="entry name" value="Bifunctional inhibitor/lipid-transfer protein/seed storage 2S albumin"/>
    <property type="match status" value="1"/>
</dbReference>
<dbReference type="AlphaFoldDB" id="A0AAV3NM57"/>
<proteinExistence type="predicted"/>
<feature type="signal peptide" evidence="3">
    <location>
        <begin position="1"/>
        <end position="20"/>
    </location>
</feature>
<comment type="caution">
    <text evidence="5">The sequence shown here is derived from an EMBL/GenBank/DDBJ whole genome shotgun (WGS) entry which is preliminary data.</text>
</comment>
<name>A0AAV3NM57_LITER</name>
<sequence>MGKIISVSTLCLMVVMLIFANEVKMSIAACNASSLSSCLSTIQKGGSPSGACCQNLRAQRGCLCQFARDPNVSKYVNSPNARKVARSCGVSIPRC</sequence>
<dbReference type="Gene3D" id="1.10.110.10">
    <property type="entry name" value="Plant lipid-transfer and hydrophobic proteins"/>
    <property type="match status" value="1"/>
</dbReference>
<dbReference type="GO" id="GO:0006869">
    <property type="term" value="P:lipid transport"/>
    <property type="evidence" value="ECO:0007669"/>
    <property type="project" value="InterPro"/>
</dbReference>
<dbReference type="PANTHER" id="PTHR33214:SF69">
    <property type="entry name" value="BIFUNCTIONAL INHIBITOR_LIPID-TRANSFER PROTEIN_SEED STORAGE 2S ALBUMIN SUPERFAMILY PROTEIN"/>
    <property type="match status" value="1"/>
</dbReference>
<protein>
    <recommendedName>
        <fullName evidence="4">Bifunctional inhibitor/plant lipid transfer protein/seed storage helical domain-containing protein</fullName>
    </recommendedName>
</protein>
<dbReference type="PANTHER" id="PTHR33214">
    <property type="entry name" value="BIFUNCTIONAL INHIBITOR/LIPID-TRANSFER PROTEIN/SEED STORAGE 2S ALBUMIN SUPERFAMILY PROTEIN"/>
    <property type="match status" value="1"/>
</dbReference>
<accession>A0AAV3NM57</accession>
<feature type="chain" id="PRO_5043450077" description="Bifunctional inhibitor/plant lipid transfer protein/seed storage helical domain-containing protein" evidence="3">
    <location>
        <begin position="21"/>
        <end position="95"/>
    </location>
</feature>
<keyword evidence="1" id="KW-0813">Transport</keyword>
<reference evidence="5 6" key="1">
    <citation type="submission" date="2024-01" db="EMBL/GenBank/DDBJ databases">
        <title>The complete chloroplast genome sequence of Lithospermum erythrorhizon: insights into the phylogenetic relationship among Boraginaceae species and the maternal lineages of purple gromwells.</title>
        <authorList>
            <person name="Okada T."/>
            <person name="Watanabe K."/>
        </authorList>
    </citation>
    <scope>NUCLEOTIDE SEQUENCE [LARGE SCALE GENOMIC DNA]</scope>
</reference>
<evidence type="ECO:0000313" key="6">
    <source>
        <dbReference type="Proteomes" id="UP001454036"/>
    </source>
</evidence>
<dbReference type="Pfam" id="PF00234">
    <property type="entry name" value="Tryp_alpha_amyl"/>
    <property type="match status" value="1"/>
</dbReference>
<dbReference type="EMBL" id="BAABME010000062">
    <property type="protein sequence ID" value="GAA0139145.1"/>
    <property type="molecule type" value="Genomic_DNA"/>
</dbReference>
<dbReference type="InterPro" id="IPR036312">
    <property type="entry name" value="Bifun_inhib/LTP/seed_sf"/>
</dbReference>
<keyword evidence="2" id="KW-0446">Lipid-binding</keyword>
<evidence type="ECO:0000259" key="4">
    <source>
        <dbReference type="SMART" id="SM00499"/>
    </source>
</evidence>
<keyword evidence="6" id="KW-1185">Reference proteome</keyword>
<feature type="domain" description="Bifunctional inhibitor/plant lipid transfer protein/seed storage helical" evidence="4">
    <location>
        <begin position="30"/>
        <end position="95"/>
    </location>
</feature>
<evidence type="ECO:0000256" key="3">
    <source>
        <dbReference type="SAM" id="SignalP"/>
    </source>
</evidence>
<dbReference type="GO" id="GO:0008289">
    <property type="term" value="F:lipid binding"/>
    <property type="evidence" value="ECO:0007669"/>
    <property type="project" value="UniProtKB-KW"/>
</dbReference>
<dbReference type="Proteomes" id="UP001454036">
    <property type="component" value="Unassembled WGS sequence"/>
</dbReference>
<evidence type="ECO:0000256" key="1">
    <source>
        <dbReference type="ARBA" id="ARBA00022448"/>
    </source>
</evidence>
<keyword evidence="3" id="KW-0732">Signal</keyword>
<dbReference type="InterPro" id="IPR016140">
    <property type="entry name" value="Bifunc_inhib/LTP/seed_store"/>
</dbReference>
<evidence type="ECO:0000313" key="5">
    <source>
        <dbReference type="EMBL" id="GAA0139145.1"/>
    </source>
</evidence>